<evidence type="ECO:0000313" key="6">
    <source>
        <dbReference type="Proteomes" id="UP000478008"/>
    </source>
</evidence>
<feature type="domain" description="ABC transporter" evidence="3">
    <location>
        <begin position="9"/>
        <end position="237"/>
    </location>
</feature>
<keyword evidence="2" id="KW-0067">ATP-binding</keyword>
<dbReference type="PANTHER" id="PTHR43158:SF2">
    <property type="entry name" value="SKFA PEPTIDE EXPORT ATP-BINDING PROTEIN SKFE"/>
    <property type="match status" value="1"/>
</dbReference>
<evidence type="ECO:0000256" key="2">
    <source>
        <dbReference type="ARBA" id="ARBA00022840"/>
    </source>
</evidence>
<name>A0A7D9GXY4_DEKBR</name>
<dbReference type="AlphaFoldDB" id="A0A7D9GXY4"/>
<keyword evidence="1" id="KW-0547">Nucleotide-binding</keyword>
<dbReference type="Gene3D" id="3.40.50.300">
    <property type="entry name" value="P-loop containing nucleotide triphosphate hydrolases"/>
    <property type="match status" value="1"/>
</dbReference>
<dbReference type="Pfam" id="PF00005">
    <property type="entry name" value="ABC_tran"/>
    <property type="match status" value="1"/>
</dbReference>
<accession>A0A7D9GXY4</accession>
<reference evidence="5 6" key="1">
    <citation type="submission" date="2019-07" db="EMBL/GenBank/DDBJ databases">
        <authorList>
            <person name="Friedrich A."/>
            <person name="Schacherer J."/>
        </authorList>
    </citation>
    <scope>NUCLEOTIDE SEQUENCE [LARGE SCALE GENOMIC DNA]</scope>
</reference>
<proteinExistence type="predicted"/>
<keyword evidence="6" id="KW-1185">Reference proteome</keyword>
<evidence type="ECO:0000313" key="5">
    <source>
        <dbReference type="EMBL" id="VUG16826.1"/>
    </source>
</evidence>
<dbReference type="EMBL" id="CP063137">
    <property type="protein sequence ID" value="QOU22910.1"/>
    <property type="molecule type" value="Genomic_DNA"/>
</dbReference>
<dbReference type="PANTHER" id="PTHR43158">
    <property type="entry name" value="SKFA PEPTIDE EXPORT ATP-BINDING PROTEIN SKFE"/>
    <property type="match status" value="1"/>
</dbReference>
<dbReference type="InterPro" id="IPR027417">
    <property type="entry name" value="P-loop_NTPase"/>
</dbReference>
<dbReference type="OrthoDB" id="6512918at2759"/>
<dbReference type="Proteomes" id="UP000663131">
    <property type="component" value="Chromosome 9"/>
</dbReference>
<dbReference type="GO" id="GO:0005524">
    <property type="term" value="F:ATP binding"/>
    <property type="evidence" value="ECO:0007669"/>
    <property type="project" value="UniProtKB-KW"/>
</dbReference>
<dbReference type="PROSITE" id="PS50893">
    <property type="entry name" value="ABC_TRANSPORTER_2"/>
    <property type="match status" value="1"/>
</dbReference>
<evidence type="ECO:0000256" key="1">
    <source>
        <dbReference type="ARBA" id="ARBA00022741"/>
    </source>
</evidence>
<dbReference type="CDD" id="cd00267">
    <property type="entry name" value="ABC_ATPase"/>
    <property type="match status" value="1"/>
</dbReference>
<dbReference type="EMBL" id="CABFWN010000001">
    <property type="protein sequence ID" value="VUG16826.1"/>
    <property type="molecule type" value="Genomic_DNA"/>
</dbReference>
<dbReference type="GO" id="GO:0016887">
    <property type="term" value="F:ATP hydrolysis activity"/>
    <property type="evidence" value="ECO:0007669"/>
    <property type="project" value="InterPro"/>
</dbReference>
<organism evidence="5 6">
    <name type="scientific">Dekkera bruxellensis</name>
    <name type="common">Brettanomyces custersii</name>
    <dbReference type="NCBI Taxonomy" id="5007"/>
    <lineage>
        <taxon>Eukaryota</taxon>
        <taxon>Fungi</taxon>
        <taxon>Dikarya</taxon>
        <taxon>Ascomycota</taxon>
        <taxon>Saccharomycotina</taxon>
        <taxon>Pichiomycetes</taxon>
        <taxon>Pichiales</taxon>
        <taxon>Pichiaceae</taxon>
        <taxon>Brettanomyces</taxon>
    </lineage>
</organism>
<reference evidence="4" key="3">
    <citation type="journal article" name="BMC Genomics">
        <title>New genome assemblies reveal patterns of domestication and adaptation across Brettanomyces (Dekkera) species.</title>
        <authorList>
            <person name="Roach M.J."/>
            <person name="Borneman A.R."/>
        </authorList>
    </citation>
    <scope>NUCLEOTIDE SEQUENCE</scope>
    <source>
        <strain evidence="4">UCD 2041</strain>
    </source>
</reference>
<dbReference type="SUPFAM" id="SSF52540">
    <property type="entry name" value="P-loop containing nucleoside triphosphate hydrolases"/>
    <property type="match status" value="1"/>
</dbReference>
<reference evidence="4" key="2">
    <citation type="submission" date="2020-10" db="EMBL/GenBank/DDBJ databases">
        <authorList>
            <person name="Palmer J.M."/>
        </authorList>
    </citation>
    <scope>NUCLEOTIDE SEQUENCE</scope>
    <source>
        <strain evidence="4">UCD 2041</strain>
    </source>
</reference>
<dbReference type="Proteomes" id="UP000478008">
    <property type="component" value="Unassembled WGS sequence"/>
</dbReference>
<dbReference type="InterPro" id="IPR003439">
    <property type="entry name" value="ABC_transporter-like_ATP-bd"/>
</dbReference>
<evidence type="ECO:0000259" key="3">
    <source>
        <dbReference type="PROSITE" id="PS50893"/>
    </source>
</evidence>
<dbReference type="InterPro" id="IPR003593">
    <property type="entry name" value="AAA+_ATPase"/>
</dbReference>
<dbReference type="SMART" id="SM00382">
    <property type="entry name" value="AAA"/>
    <property type="match status" value="1"/>
</dbReference>
<sequence>MDELEPLSICAEHLCYRYPNTKVGLFDINLKLKRGSRLLLVGPNGAGKSTLLKILAGQRLIKDGKVLLNGRDPFDMRNRGNQIVTYLGTEWANNEITQRDIPVTVLVESIGGSYYKERRDMLINLLDIDITWRMNQCSDGERRRVQLCMGLLKPWDLLLLDEVTVDLDVLVRYRLLEFLKKETETRNCTIVYATHIFDGLGEWPTEIIHLNCGIIVRRYNPENINFLNKSEKPVDEEEIDADEVEERNQIKMKVDIEKIRSFYPLALHWLKEDLKVRGERTEDKSKPNFDNLTKKLISFYYDDKDRLDKYFRETQQ</sequence>
<gene>
    <name evidence="5" type="primary">CAF16</name>
    <name evidence="4" type="ORF">BRETT_003098</name>
    <name evidence="5" type="ORF">DEBR0S1_26588G</name>
</gene>
<protein>
    <submittedName>
        <fullName evidence="5">DEBR0S1_26588g1_1</fullName>
    </submittedName>
</protein>
<evidence type="ECO:0000313" key="4">
    <source>
        <dbReference type="EMBL" id="QOU22910.1"/>
    </source>
</evidence>